<dbReference type="AlphaFoldDB" id="A0A1W1H5X3"/>
<dbReference type="EMBL" id="FWEV01000023">
    <property type="protein sequence ID" value="SLM27879.1"/>
    <property type="molecule type" value="Genomic_DNA"/>
</dbReference>
<organism evidence="2 3">
    <name type="scientific">Desulfamplus magnetovallimortis</name>
    <dbReference type="NCBI Taxonomy" id="1246637"/>
    <lineage>
        <taxon>Bacteria</taxon>
        <taxon>Pseudomonadati</taxon>
        <taxon>Thermodesulfobacteriota</taxon>
        <taxon>Desulfobacteria</taxon>
        <taxon>Desulfobacterales</taxon>
        <taxon>Desulfobacteraceae</taxon>
        <taxon>Desulfamplus</taxon>
    </lineage>
</organism>
<dbReference type="InterPro" id="IPR012547">
    <property type="entry name" value="PDDEXK_9"/>
</dbReference>
<evidence type="ECO:0000259" key="1">
    <source>
        <dbReference type="Pfam" id="PF09820"/>
    </source>
</evidence>
<dbReference type="OrthoDB" id="9808684at2"/>
<name>A0A1W1H5X3_9BACT</name>
<dbReference type="RefSeq" id="WP_080804321.1">
    <property type="nucleotide sequence ID" value="NZ_LT828546.1"/>
</dbReference>
<proteinExistence type="predicted"/>
<feature type="domain" description="AAA-ATPase-like" evidence="1">
    <location>
        <begin position="8"/>
        <end position="229"/>
    </location>
</feature>
<dbReference type="PANTHER" id="PTHR34825">
    <property type="entry name" value="CONSERVED PROTEIN, WITH A WEAK D-GALACTARATE DEHYDRATASE/ALTRONATE HYDROLASE DOMAIN"/>
    <property type="match status" value="1"/>
</dbReference>
<dbReference type="Pfam" id="PF09820">
    <property type="entry name" value="AAA-ATPase_like"/>
    <property type="match status" value="1"/>
</dbReference>
<keyword evidence="3" id="KW-1185">Reference proteome</keyword>
<evidence type="ECO:0000313" key="3">
    <source>
        <dbReference type="Proteomes" id="UP000191931"/>
    </source>
</evidence>
<dbReference type="InterPro" id="IPR018631">
    <property type="entry name" value="AAA-ATPase-like_dom"/>
</dbReference>
<dbReference type="Proteomes" id="UP000191931">
    <property type="component" value="Unassembled WGS sequence"/>
</dbReference>
<gene>
    <name evidence="2" type="ORF">MTBBW1_1190007</name>
</gene>
<evidence type="ECO:0000313" key="2">
    <source>
        <dbReference type="EMBL" id="SLM27879.1"/>
    </source>
</evidence>
<reference evidence="2 3" key="1">
    <citation type="submission" date="2017-03" db="EMBL/GenBank/DDBJ databases">
        <authorList>
            <person name="Afonso C.L."/>
            <person name="Miller P.J."/>
            <person name="Scott M.A."/>
            <person name="Spackman E."/>
            <person name="Goraichik I."/>
            <person name="Dimitrov K.M."/>
            <person name="Suarez D.L."/>
            <person name="Swayne D.E."/>
        </authorList>
    </citation>
    <scope>NUCLEOTIDE SEQUENCE [LARGE SCALE GENOMIC DNA]</scope>
    <source>
        <strain evidence="2">PRJEB14757</strain>
    </source>
</reference>
<protein>
    <recommendedName>
        <fullName evidence="1">AAA-ATPase-like domain-containing protein</fullName>
    </recommendedName>
</protein>
<sequence>METIKKIPYGAGDFESVQLENDYYVDKTTYIPQLEMNRFIFLIRPRRFGKTLFLSMLHTYYDIKKRDNFEKFFHNTWILNNPTPERGQYMILYFNFSVITKDKANVQNDFNHYCADTIDHFVYTYKDFLPPILTEQVSKKHTAHEKLHHLSRGLKESDTKIYLLIDEYDNFANSLLSEYGPSEYKKLTRTTGYFKQFFTNLKDMASGSASGLARMFITGVSPVTMDDVTSGFNIGNNISLDDAFNELLGFTKKDVIAIIDYYASCGIFNLDRENILEIMEKWYGNYQFSKNSNEKMFNTDAVLYFINKSFNNNSLIDDLIDDNLRMDYGKLRHLIVLDRSLSDQGKTFDELNKSVKPPLNRRESTLNGNFSRLKEIMENRSIVSTIQKSFPYERLIDSGNFISLLYFFGLLTFKGDYSQGDPVLTIPNETIQTLIYEYIKASYEDVDIFAVDLYTLRKKFRGMAYEGNFKPVFEFLAFEINRQTKIRDYIEGEKVIQGFFMAYFGLFDFYLSLSEEELNKGFADIVLKPFYLKYPDIGYAYLFEFKYIPRTNDKKELAAKLKQKVEHSRKQLLKYAGDENLEKMMHTGKYGRVNLKKGIVVFHGWEMVHISDG</sequence>
<dbReference type="Gene3D" id="3.40.50.300">
    <property type="entry name" value="P-loop containing nucleotide triphosphate hydrolases"/>
    <property type="match status" value="1"/>
</dbReference>
<dbReference type="Pfam" id="PF08011">
    <property type="entry name" value="PDDEXK_9"/>
    <property type="match status" value="1"/>
</dbReference>
<accession>A0A1W1H5X3</accession>
<dbReference type="InterPro" id="IPR027417">
    <property type="entry name" value="P-loop_NTPase"/>
</dbReference>
<dbReference type="PANTHER" id="PTHR34825:SF2">
    <property type="entry name" value="AAA-ATPASE-LIKE DOMAIN-CONTAINING PROTEIN"/>
    <property type="match status" value="1"/>
</dbReference>
<dbReference type="STRING" id="1246637.MTBBW1_1190007"/>